<dbReference type="Pfam" id="PF04082">
    <property type="entry name" value="Fungal_trans"/>
    <property type="match status" value="1"/>
</dbReference>
<feature type="domain" description="Zn(2)-C6 fungal-type" evidence="7">
    <location>
        <begin position="48"/>
        <end position="78"/>
    </location>
</feature>
<dbReference type="GO" id="GO:0005634">
    <property type="term" value="C:nucleus"/>
    <property type="evidence" value="ECO:0007669"/>
    <property type="project" value="UniProtKB-SubCell"/>
</dbReference>
<dbReference type="InterPro" id="IPR007219">
    <property type="entry name" value="XnlR_reg_dom"/>
</dbReference>
<evidence type="ECO:0000313" key="9">
    <source>
        <dbReference type="Proteomes" id="UP000799428"/>
    </source>
</evidence>
<evidence type="ECO:0000256" key="1">
    <source>
        <dbReference type="ARBA" id="ARBA00004123"/>
    </source>
</evidence>
<dbReference type="AlphaFoldDB" id="A0A6G1JWH2"/>
<dbReference type="PANTHER" id="PTHR47338">
    <property type="entry name" value="ZN(II)2CYS6 TRANSCRIPTION FACTOR (EUROFUNG)-RELATED"/>
    <property type="match status" value="1"/>
</dbReference>
<name>A0A6G1JWH2_9PLEO</name>
<organism evidence="8 9">
    <name type="scientific">Pleomassaria siparia CBS 279.74</name>
    <dbReference type="NCBI Taxonomy" id="1314801"/>
    <lineage>
        <taxon>Eukaryota</taxon>
        <taxon>Fungi</taxon>
        <taxon>Dikarya</taxon>
        <taxon>Ascomycota</taxon>
        <taxon>Pezizomycotina</taxon>
        <taxon>Dothideomycetes</taxon>
        <taxon>Pleosporomycetidae</taxon>
        <taxon>Pleosporales</taxon>
        <taxon>Pleomassariaceae</taxon>
        <taxon>Pleomassaria</taxon>
    </lineage>
</organism>
<dbReference type="Gene3D" id="4.10.240.10">
    <property type="entry name" value="Zn(2)-C6 fungal-type DNA-binding domain"/>
    <property type="match status" value="1"/>
</dbReference>
<dbReference type="GO" id="GO:0000981">
    <property type="term" value="F:DNA-binding transcription factor activity, RNA polymerase II-specific"/>
    <property type="evidence" value="ECO:0007669"/>
    <property type="project" value="InterPro"/>
</dbReference>
<dbReference type="PROSITE" id="PS00463">
    <property type="entry name" value="ZN2_CY6_FUNGAL_1"/>
    <property type="match status" value="1"/>
</dbReference>
<dbReference type="GO" id="GO:0003677">
    <property type="term" value="F:DNA binding"/>
    <property type="evidence" value="ECO:0007669"/>
    <property type="project" value="InterPro"/>
</dbReference>
<keyword evidence="2" id="KW-0479">Metal-binding</keyword>
<protein>
    <recommendedName>
        <fullName evidence="7">Zn(2)-C6 fungal-type domain-containing protein</fullName>
    </recommendedName>
</protein>
<dbReference type="EMBL" id="MU005782">
    <property type="protein sequence ID" value="KAF2704517.1"/>
    <property type="molecule type" value="Genomic_DNA"/>
</dbReference>
<dbReference type="CDD" id="cd12148">
    <property type="entry name" value="fungal_TF_MHR"/>
    <property type="match status" value="1"/>
</dbReference>
<sequence length="895" mass="98521">MPSAGSESPDEGFFNDLAQRADSNDTRQSPNSQEAQREDATRQPKRIACVLCRKRKLRCDGTRPTCGTCKRLAHDCAYDEVRKKSGPKRGYVKLLEARLQQVETLLKSQDSTDHSKNAPHQGATSAYLASTIQQVPPGADYLGSAEKAPATYPESISPGHDAFQTTQGTAPLGEGDFPWEMIGLGLDEPLPPQDVMDDLYQIYFTKIHPSVPVIHRPRFLAAMNLAPHMRPSVCLRYAMWTLAASVTDKYDGLQEHFYARARKYAQMDEMKGHGESTITLGHCQMWILMSTYEFKQMYFPRAWLSSGRATRLAQMMQLHRLDGAGLDVKQCLPPPKDWTEREERRRTFWMAFCIDRYASIGTGWPMTIDERDILTNLPSSEEAFEKSKPMPTASLEQTMGANGVSNLQPFGGIVLTAALFGRNLLHLHRPGVDDRDSDLNGGFWTRHRSIEAILLNTSLGLPDSLRLPSGLPEPNVIFMNMSIHTSAICLHQAAIFKADKYRLPVNVTNESKIRCVSAAAEIASVMRMISHMDLSAMNPFISFCVYVAARVFVQYLKTRPKDQQMNSSLQFLLQAMQALRRKNPLTESFLVQLDLDLAGASVLGLQQRSCPQANTNSAVHVSSHSETPELQYPPVESVPMDPIFESRNTQSATAPINQFGNTAAAGQNSGTSSYRITGSAFHIANPLVAVNAQPVAPYDLSKTGSHMDLPCRDKSVDSINFNSDGISLTSAGFHLGDEVEMDTSPDGGVDQPSPATTNSQSRTNTGTGSASHSSYSPGQQQDALQYRASPKNHDNMSLPQATTPNTNADFFTTSNDMFPPNMFSHPGDSATRDSMGNGFIMTQDWDMSVLGTGAELPPMSEGSWNQMLESINLGWDAVGPPHDNEVHNSSGPGRR</sequence>
<dbReference type="GO" id="GO:0006351">
    <property type="term" value="P:DNA-templated transcription"/>
    <property type="evidence" value="ECO:0007669"/>
    <property type="project" value="InterPro"/>
</dbReference>
<feature type="region of interest" description="Disordered" evidence="6">
    <location>
        <begin position="1"/>
        <end position="43"/>
    </location>
</feature>
<dbReference type="InterPro" id="IPR050815">
    <property type="entry name" value="TF_fung"/>
</dbReference>
<dbReference type="InterPro" id="IPR001138">
    <property type="entry name" value="Zn2Cys6_DnaBD"/>
</dbReference>
<dbReference type="Pfam" id="PF00172">
    <property type="entry name" value="Zn_clus"/>
    <property type="match status" value="1"/>
</dbReference>
<comment type="subcellular location">
    <subcellularLocation>
        <location evidence="1">Nucleus</location>
    </subcellularLocation>
</comment>
<dbReference type="CDD" id="cd00067">
    <property type="entry name" value="GAL4"/>
    <property type="match status" value="1"/>
</dbReference>
<feature type="compositionally biased region" description="Polar residues" evidence="6">
    <location>
        <begin position="753"/>
        <end position="782"/>
    </location>
</feature>
<feature type="region of interest" description="Disordered" evidence="6">
    <location>
        <begin position="876"/>
        <end position="895"/>
    </location>
</feature>
<accession>A0A6G1JWH2</accession>
<keyword evidence="3" id="KW-0805">Transcription regulation</keyword>
<dbReference type="SMART" id="SM00066">
    <property type="entry name" value="GAL4"/>
    <property type="match status" value="1"/>
</dbReference>
<keyword evidence="5" id="KW-0539">Nucleus</keyword>
<gene>
    <name evidence="8" type="ORF">K504DRAFT_461276</name>
</gene>
<dbReference type="PROSITE" id="PS50048">
    <property type="entry name" value="ZN2_CY6_FUNGAL_2"/>
    <property type="match status" value="1"/>
</dbReference>
<feature type="region of interest" description="Disordered" evidence="6">
    <location>
        <begin position="149"/>
        <end position="170"/>
    </location>
</feature>
<evidence type="ECO:0000256" key="3">
    <source>
        <dbReference type="ARBA" id="ARBA00023015"/>
    </source>
</evidence>
<dbReference type="SUPFAM" id="SSF57701">
    <property type="entry name" value="Zn2/Cys6 DNA-binding domain"/>
    <property type="match status" value="1"/>
</dbReference>
<dbReference type="InterPro" id="IPR036864">
    <property type="entry name" value="Zn2-C6_fun-type_DNA-bd_sf"/>
</dbReference>
<keyword evidence="4" id="KW-0804">Transcription</keyword>
<dbReference type="SMART" id="SM00906">
    <property type="entry name" value="Fungal_trans"/>
    <property type="match status" value="1"/>
</dbReference>
<dbReference type="PANTHER" id="PTHR47338:SF10">
    <property type="entry name" value="TRANSCRIPTION FACTOR DOMAIN-CONTAINING PROTEIN-RELATED"/>
    <property type="match status" value="1"/>
</dbReference>
<dbReference type="OrthoDB" id="5600212at2759"/>
<evidence type="ECO:0000259" key="7">
    <source>
        <dbReference type="PROSITE" id="PS50048"/>
    </source>
</evidence>
<proteinExistence type="predicted"/>
<dbReference type="Proteomes" id="UP000799428">
    <property type="component" value="Unassembled WGS sequence"/>
</dbReference>
<evidence type="ECO:0000256" key="2">
    <source>
        <dbReference type="ARBA" id="ARBA00022723"/>
    </source>
</evidence>
<keyword evidence="9" id="KW-1185">Reference proteome</keyword>
<evidence type="ECO:0000313" key="8">
    <source>
        <dbReference type="EMBL" id="KAF2704517.1"/>
    </source>
</evidence>
<evidence type="ECO:0000256" key="5">
    <source>
        <dbReference type="ARBA" id="ARBA00023242"/>
    </source>
</evidence>
<feature type="region of interest" description="Disordered" evidence="6">
    <location>
        <begin position="737"/>
        <end position="782"/>
    </location>
</feature>
<reference evidence="8" key="1">
    <citation type="journal article" date="2020" name="Stud. Mycol.">
        <title>101 Dothideomycetes genomes: a test case for predicting lifestyles and emergence of pathogens.</title>
        <authorList>
            <person name="Haridas S."/>
            <person name="Albert R."/>
            <person name="Binder M."/>
            <person name="Bloem J."/>
            <person name="Labutti K."/>
            <person name="Salamov A."/>
            <person name="Andreopoulos B."/>
            <person name="Baker S."/>
            <person name="Barry K."/>
            <person name="Bills G."/>
            <person name="Bluhm B."/>
            <person name="Cannon C."/>
            <person name="Castanera R."/>
            <person name="Culley D."/>
            <person name="Daum C."/>
            <person name="Ezra D."/>
            <person name="Gonzalez J."/>
            <person name="Henrissat B."/>
            <person name="Kuo A."/>
            <person name="Liang C."/>
            <person name="Lipzen A."/>
            <person name="Lutzoni F."/>
            <person name="Magnuson J."/>
            <person name="Mondo S."/>
            <person name="Nolan M."/>
            <person name="Ohm R."/>
            <person name="Pangilinan J."/>
            <person name="Park H.-J."/>
            <person name="Ramirez L."/>
            <person name="Alfaro M."/>
            <person name="Sun H."/>
            <person name="Tritt A."/>
            <person name="Yoshinaga Y."/>
            <person name="Zwiers L.-H."/>
            <person name="Turgeon B."/>
            <person name="Goodwin S."/>
            <person name="Spatafora J."/>
            <person name="Crous P."/>
            <person name="Grigoriev I."/>
        </authorList>
    </citation>
    <scope>NUCLEOTIDE SEQUENCE</scope>
    <source>
        <strain evidence="8">CBS 279.74</strain>
    </source>
</reference>
<dbReference type="GO" id="GO:0008270">
    <property type="term" value="F:zinc ion binding"/>
    <property type="evidence" value="ECO:0007669"/>
    <property type="project" value="InterPro"/>
</dbReference>
<evidence type="ECO:0000256" key="4">
    <source>
        <dbReference type="ARBA" id="ARBA00023163"/>
    </source>
</evidence>
<evidence type="ECO:0000256" key="6">
    <source>
        <dbReference type="SAM" id="MobiDB-lite"/>
    </source>
</evidence>